<dbReference type="InterPro" id="IPR001300">
    <property type="entry name" value="Peptidase_C2_calpain_cat"/>
</dbReference>
<dbReference type="GO" id="GO:0006508">
    <property type="term" value="P:proteolysis"/>
    <property type="evidence" value="ECO:0007669"/>
    <property type="project" value="UniProtKB-KW"/>
</dbReference>
<protein>
    <recommendedName>
        <fullName evidence="6">Calpain catalytic domain-containing protein</fullName>
    </recommendedName>
</protein>
<organism evidence="7">
    <name type="scientific">Eutreptiella gymnastica</name>
    <dbReference type="NCBI Taxonomy" id="73025"/>
    <lineage>
        <taxon>Eukaryota</taxon>
        <taxon>Discoba</taxon>
        <taxon>Euglenozoa</taxon>
        <taxon>Euglenida</taxon>
        <taxon>Spirocuta</taxon>
        <taxon>Euglenophyceae</taxon>
        <taxon>Eutreptiales</taxon>
        <taxon>Eutreptiaceae</taxon>
        <taxon>Eutreptiella</taxon>
    </lineage>
</organism>
<keyword evidence="2" id="KW-0645">Protease</keyword>
<keyword evidence="4" id="KW-0788">Thiol protease</keyword>
<proteinExistence type="inferred from homology"/>
<keyword evidence="3" id="KW-0378">Hydrolase</keyword>
<dbReference type="EMBL" id="HBGA01150170">
    <property type="protein sequence ID" value="CAD9043395.1"/>
    <property type="molecule type" value="Transcribed_RNA"/>
</dbReference>
<evidence type="ECO:0000313" key="7">
    <source>
        <dbReference type="EMBL" id="CAD9043395.1"/>
    </source>
</evidence>
<dbReference type="Pfam" id="PF00648">
    <property type="entry name" value="Peptidase_C2"/>
    <property type="match status" value="1"/>
</dbReference>
<dbReference type="AlphaFoldDB" id="A0A7S1JI09"/>
<name>A0A7S1JI09_9EUGL</name>
<dbReference type="InterPro" id="IPR038765">
    <property type="entry name" value="Papain-like_cys_pep_sf"/>
</dbReference>
<dbReference type="InterPro" id="IPR022684">
    <property type="entry name" value="Calpain_cysteine_protease"/>
</dbReference>
<evidence type="ECO:0000259" key="6">
    <source>
        <dbReference type="PROSITE" id="PS50203"/>
    </source>
</evidence>
<evidence type="ECO:0000256" key="3">
    <source>
        <dbReference type="ARBA" id="ARBA00022801"/>
    </source>
</evidence>
<gene>
    <name evidence="7" type="ORF">EGYM00392_LOCUS54578</name>
</gene>
<evidence type="ECO:0000256" key="1">
    <source>
        <dbReference type="ARBA" id="ARBA00007623"/>
    </source>
</evidence>
<comment type="caution">
    <text evidence="5">Lacks conserved residue(s) required for the propagation of feature annotation.</text>
</comment>
<dbReference type="SMART" id="SM00230">
    <property type="entry name" value="CysPc"/>
    <property type="match status" value="1"/>
</dbReference>
<dbReference type="PRINTS" id="PR00704">
    <property type="entry name" value="CALPAIN"/>
</dbReference>
<dbReference type="Gene3D" id="3.90.70.10">
    <property type="entry name" value="Cysteine proteinases"/>
    <property type="match status" value="1"/>
</dbReference>
<sequence>MDVVLQRVVGAAMAGSSLYEVVLETSEEFKQWLEKEVGMTATELGGEPYFRQTDIVMNPTSGEPALPAGIQYQSPQEIFGDANGGSLFIKGDGESMAAHYSDVNQGELADAWLMSALAMVARYGKAASIFTGHGDDGVVVQLHKLNKDPRMFGTWDSPFEQSVTYALPTKDGKLCYTYSDEAGELWPAMAEKAVAAAYHGTAGNEKNGYDVLLEGNAAMGMAMLLGGTPFTVKLNKVTDAGNQSQLLFRAWKKLLRQGCTVIVYFENDANGLEKSRPYTVFSLQKIDGALGPTFLVLFRSPRGKQAQDCAAGTGGVWNGKWSDCDTDGWAANSVAKAQCDWNGRKDDGTFWMAFEDIVANLGDRYTVFIPSDPELRKINLTDHTSLGLAAASSKLEGQLNASFAQLMANNGLGENVNKFATFAIDALQQVGQVASAANQIQGQAESVKEQAEDTAAHAQSIVGKIPGAADMLGKCVVM</sequence>
<dbReference type="SUPFAM" id="SSF54001">
    <property type="entry name" value="Cysteine proteinases"/>
    <property type="match status" value="1"/>
</dbReference>
<evidence type="ECO:0000256" key="5">
    <source>
        <dbReference type="PROSITE-ProRule" id="PRU00239"/>
    </source>
</evidence>
<dbReference type="PROSITE" id="PS50203">
    <property type="entry name" value="CALPAIN_CAT"/>
    <property type="match status" value="1"/>
</dbReference>
<dbReference type="PANTHER" id="PTHR10183:SF379">
    <property type="entry name" value="CALPAIN-5"/>
    <property type="match status" value="1"/>
</dbReference>
<comment type="similarity">
    <text evidence="1">Belongs to the peptidase C2 family.</text>
</comment>
<accession>A0A7S1JI09</accession>
<dbReference type="GO" id="GO:0004198">
    <property type="term" value="F:calcium-dependent cysteine-type endopeptidase activity"/>
    <property type="evidence" value="ECO:0007669"/>
    <property type="project" value="InterPro"/>
</dbReference>
<reference evidence="7" key="1">
    <citation type="submission" date="2021-01" db="EMBL/GenBank/DDBJ databases">
        <authorList>
            <person name="Corre E."/>
            <person name="Pelletier E."/>
            <person name="Niang G."/>
            <person name="Scheremetjew M."/>
            <person name="Finn R."/>
            <person name="Kale V."/>
            <person name="Holt S."/>
            <person name="Cochrane G."/>
            <person name="Meng A."/>
            <person name="Brown T."/>
            <person name="Cohen L."/>
        </authorList>
    </citation>
    <scope>NUCLEOTIDE SEQUENCE</scope>
    <source>
        <strain evidence="7">NIES-381</strain>
    </source>
</reference>
<evidence type="ECO:0000256" key="4">
    <source>
        <dbReference type="ARBA" id="ARBA00022807"/>
    </source>
</evidence>
<feature type="domain" description="Calpain catalytic" evidence="6">
    <location>
        <begin position="44"/>
        <end position="361"/>
    </location>
</feature>
<dbReference type="PANTHER" id="PTHR10183">
    <property type="entry name" value="CALPAIN"/>
    <property type="match status" value="1"/>
</dbReference>
<evidence type="ECO:0000256" key="2">
    <source>
        <dbReference type="ARBA" id="ARBA00022670"/>
    </source>
</evidence>